<proteinExistence type="predicted"/>
<evidence type="ECO:0000313" key="3">
    <source>
        <dbReference type="Proteomes" id="UP000250235"/>
    </source>
</evidence>
<gene>
    <name evidence="2" type="ORF">F511_09999</name>
</gene>
<sequence length="475" mass="53174">METDLEEPEIMRSAEIEMEQSIAVNDEDDNIYGAENEIARKMESFTAPKQFLKEPMRSGEDDNMSTFKQPSKINETGEPDVVEPVVVEITETAAVETEEENKAEKSKEIEPVATEGMSLEQFTDSEDTEPLSKVLALTVKSTSDEESIPIDDLLAMIPVDMMLPSLTAEEPTKIRVGLGIAIPGVNDGDWYKASLTKIDVTNKGKAPLVVKDEIKAIVPVGPVVERTGILKRSVNNVQYNIQIVDSLSLPYTDSVTADPVVDTVTDSIVALDTSQRSPDAYLVSPSSYSDSQMRFTTDDIPLGDEPTDVLPPDRTSEFAQLRASVDQIYLEHVQTKIQIARLKVEFFAKISILETLFLSRAENQDRAARVQTEIFRKEVKDQKAALAKEFEDQLAVIRNDLLEFRVETQEQYTTLRDNLAELISFFNRGMTKRGKWVAANDKVRNLHLMIGADLVEAEVVEVSLQRREIVVRKVE</sequence>
<feature type="region of interest" description="Disordered" evidence="1">
    <location>
        <begin position="45"/>
        <end position="77"/>
    </location>
</feature>
<evidence type="ECO:0000256" key="1">
    <source>
        <dbReference type="SAM" id="MobiDB-lite"/>
    </source>
</evidence>
<dbReference type="OrthoDB" id="1741306at2759"/>
<organism evidence="2 3">
    <name type="scientific">Dorcoceras hygrometricum</name>
    <dbReference type="NCBI Taxonomy" id="472368"/>
    <lineage>
        <taxon>Eukaryota</taxon>
        <taxon>Viridiplantae</taxon>
        <taxon>Streptophyta</taxon>
        <taxon>Embryophyta</taxon>
        <taxon>Tracheophyta</taxon>
        <taxon>Spermatophyta</taxon>
        <taxon>Magnoliopsida</taxon>
        <taxon>eudicotyledons</taxon>
        <taxon>Gunneridae</taxon>
        <taxon>Pentapetalae</taxon>
        <taxon>asterids</taxon>
        <taxon>lamiids</taxon>
        <taxon>Lamiales</taxon>
        <taxon>Gesneriaceae</taxon>
        <taxon>Didymocarpoideae</taxon>
        <taxon>Trichosporeae</taxon>
        <taxon>Loxocarpinae</taxon>
        <taxon>Dorcoceras</taxon>
    </lineage>
</organism>
<evidence type="ECO:0000313" key="2">
    <source>
        <dbReference type="EMBL" id="KZV21863.1"/>
    </source>
</evidence>
<keyword evidence="3" id="KW-1185">Reference proteome</keyword>
<dbReference type="AlphaFoldDB" id="A0A2Z7AJH4"/>
<feature type="compositionally biased region" description="Basic and acidic residues" evidence="1">
    <location>
        <begin position="51"/>
        <end position="60"/>
    </location>
</feature>
<dbReference type="Proteomes" id="UP000250235">
    <property type="component" value="Unassembled WGS sequence"/>
</dbReference>
<protein>
    <submittedName>
        <fullName evidence="2">Splicing factor 3B subunit 1-like</fullName>
    </submittedName>
</protein>
<accession>A0A2Z7AJH4</accession>
<reference evidence="2 3" key="1">
    <citation type="journal article" date="2015" name="Proc. Natl. Acad. Sci. U.S.A.">
        <title>The resurrection genome of Boea hygrometrica: A blueprint for survival of dehydration.</title>
        <authorList>
            <person name="Xiao L."/>
            <person name="Yang G."/>
            <person name="Zhang L."/>
            <person name="Yang X."/>
            <person name="Zhao S."/>
            <person name="Ji Z."/>
            <person name="Zhou Q."/>
            <person name="Hu M."/>
            <person name="Wang Y."/>
            <person name="Chen M."/>
            <person name="Xu Y."/>
            <person name="Jin H."/>
            <person name="Xiao X."/>
            <person name="Hu G."/>
            <person name="Bao F."/>
            <person name="Hu Y."/>
            <person name="Wan P."/>
            <person name="Li L."/>
            <person name="Deng X."/>
            <person name="Kuang T."/>
            <person name="Xiang C."/>
            <person name="Zhu J.K."/>
            <person name="Oliver M.J."/>
            <person name="He Y."/>
        </authorList>
    </citation>
    <scope>NUCLEOTIDE SEQUENCE [LARGE SCALE GENOMIC DNA]</scope>
    <source>
        <strain evidence="3">cv. XS01</strain>
    </source>
</reference>
<dbReference type="EMBL" id="KV014858">
    <property type="protein sequence ID" value="KZV21863.1"/>
    <property type="molecule type" value="Genomic_DNA"/>
</dbReference>
<feature type="compositionally biased region" description="Polar residues" evidence="1">
    <location>
        <begin position="64"/>
        <end position="74"/>
    </location>
</feature>
<name>A0A2Z7AJH4_9LAMI</name>